<comment type="caution">
    <text evidence="1">The sequence shown here is derived from an EMBL/GenBank/DDBJ whole genome shotgun (WGS) entry which is preliminary data.</text>
</comment>
<gene>
    <name evidence="1" type="ORF">PCOR1329_LOCUS42291</name>
</gene>
<accession>A0ABN9TTW2</accession>
<evidence type="ECO:0008006" key="3">
    <source>
        <dbReference type="Google" id="ProtNLM"/>
    </source>
</evidence>
<proteinExistence type="predicted"/>
<dbReference type="Proteomes" id="UP001189429">
    <property type="component" value="Unassembled WGS sequence"/>
</dbReference>
<name>A0ABN9TTW2_9DINO</name>
<reference evidence="1" key="1">
    <citation type="submission" date="2023-10" db="EMBL/GenBank/DDBJ databases">
        <authorList>
            <person name="Chen Y."/>
            <person name="Shah S."/>
            <person name="Dougan E. K."/>
            <person name="Thang M."/>
            <person name="Chan C."/>
        </authorList>
    </citation>
    <scope>NUCLEOTIDE SEQUENCE [LARGE SCALE GENOMIC DNA]</scope>
</reference>
<evidence type="ECO:0000313" key="2">
    <source>
        <dbReference type="Proteomes" id="UP001189429"/>
    </source>
</evidence>
<sequence length="728" mass="79179">MALQARQEEQILQYIEESNSSGRLASGWDQLKEFLLAEGLAYYQQVPPNQMGIDIRNRSGSLVNPARAHNLGAKICAQGFVLAKTAAATAFEAPQGAQLEETAMANDRLSRLSGGRCPPLDSLRYTSVGGSHTNVFLRCVLAKAPTTVKALADSRDNIDSEKLCALHPQLATAVKKGLTWLIIKHAVAKVKGLKNFVQRALNADVREAAGGRMLLAHSLAEGSSKPDWRDIAEQAGHANPPCKAWIADLCKFVELGPQNGELLREIDEALKTFTNVDVSGQTLMCGSEFWRKLNSIKWGKHQESHPYVVAALVKANYSGEHVVDSMCRTIHKLANEIVHVASRKADVAAADNLMADARSLVKRLDIGAEQGFLHITKLDVRCAMYLVKKRVFLHELGEPAQLQMKSLGIEFGKAVQTDKQGDGAPEFPASADADAPRAAASSAAELKSNVFRMRRAGFDVGKHIVQKKEVDDVFEVLSISENGITAQKKLHGDLVGEEISIARLQPPLNILLENYKLTSRVQEQLPFTKEHLPPAHEGWAMDAFKGACNMALRLQALKYQANILHLEILQDPPAARCKRAFKVGELVRLVLPQSSAPPSDDAALQRCAEHEVARISGHVSTGCVAESISLGKVGLYEFFVGPQFAGPPAEGSRGPDAFVSPFWVVAKSDSEPNMELRKETVTFGTGVNKVQVGVPQMHNTCALSAGDFLAVKPWPRLQPRPAKKLGTA</sequence>
<evidence type="ECO:0000313" key="1">
    <source>
        <dbReference type="EMBL" id="CAK0849654.1"/>
    </source>
</evidence>
<organism evidence="1 2">
    <name type="scientific">Prorocentrum cordatum</name>
    <dbReference type="NCBI Taxonomy" id="2364126"/>
    <lineage>
        <taxon>Eukaryota</taxon>
        <taxon>Sar</taxon>
        <taxon>Alveolata</taxon>
        <taxon>Dinophyceae</taxon>
        <taxon>Prorocentrales</taxon>
        <taxon>Prorocentraceae</taxon>
        <taxon>Prorocentrum</taxon>
    </lineage>
</organism>
<keyword evidence="2" id="KW-1185">Reference proteome</keyword>
<dbReference type="EMBL" id="CAUYUJ010015078">
    <property type="protein sequence ID" value="CAK0849654.1"/>
    <property type="molecule type" value="Genomic_DNA"/>
</dbReference>
<protein>
    <recommendedName>
        <fullName evidence="3">RNA-directed RNA polymerase</fullName>
    </recommendedName>
</protein>